<evidence type="ECO:0000256" key="10">
    <source>
        <dbReference type="ARBA" id="ARBA00023054"/>
    </source>
</evidence>
<evidence type="ECO:0000313" key="17">
    <source>
        <dbReference type="Proteomes" id="UP001374579"/>
    </source>
</evidence>
<keyword evidence="17" id="KW-1185">Reference proteome</keyword>
<evidence type="ECO:0000256" key="9">
    <source>
        <dbReference type="ARBA" id="ARBA00022989"/>
    </source>
</evidence>
<evidence type="ECO:0000256" key="1">
    <source>
        <dbReference type="ARBA" id="ARBA00004123"/>
    </source>
</evidence>
<keyword evidence="6" id="KW-1003">Cell membrane</keyword>
<dbReference type="EMBL" id="JBAMIC010000010">
    <property type="protein sequence ID" value="KAK7102109.1"/>
    <property type="molecule type" value="Genomic_DNA"/>
</dbReference>
<dbReference type="GO" id="GO:0005634">
    <property type="term" value="C:nucleus"/>
    <property type="evidence" value="ECO:0007669"/>
    <property type="project" value="UniProtKB-SubCell"/>
</dbReference>
<evidence type="ECO:0000256" key="7">
    <source>
        <dbReference type="ARBA" id="ARBA00022692"/>
    </source>
</evidence>
<feature type="compositionally biased region" description="Acidic residues" evidence="13">
    <location>
        <begin position="934"/>
        <end position="945"/>
    </location>
</feature>
<dbReference type="GO" id="GO:0017022">
    <property type="term" value="F:myosin binding"/>
    <property type="evidence" value="ECO:0007669"/>
    <property type="project" value="InterPro"/>
</dbReference>
<dbReference type="GO" id="GO:0098609">
    <property type="term" value="P:cell-cell adhesion"/>
    <property type="evidence" value="ECO:0007669"/>
    <property type="project" value="InterPro"/>
</dbReference>
<dbReference type="GO" id="GO:0005886">
    <property type="term" value="C:plasma membrane"/>
    <property type="evidence" value="ECO:0007669"/>
    <property type="project" value="UniProtKB-SubCell"/>
</dbReference>
<reference evidence="16 17" key="1">
    <citation type="submission" date="2024-02" db="EMBL/GenBank/DDBJ databases">
        <title>Chromosome-scale genome assembly of the rough periwinkle Littorina saxatilis.</title>
        <authorList>
            <person name="De Jode A."/>
            <person name="Faria R."/>
            <person name="Formenti G."/>
            <person name="Sims Y."/>
            <person name="Smith T.P."/>
            <person name="Tracey A."/>
            <person name="Wood J.M.D."/>
            <person name="Zagrodzka Z.B."/>
            <person name="Johannesson K."/>
            <person name="Butlin R.K."/>
            <person name="Leder E.H."/>
        </authorList>
    </citation>
    <scope>NUCLEOTIDE SEQUENCE [LARGE SCALE GENOMIC DNA]</scope>
    <source>
        <strain evidence="16">Snail1</strain>
        <tissue evidence="16">Muscle</tissue>
    </source>
</reference>
<dbReference type="GO" id="GO:0005912">
    <property type="term" value="C:adherens junction"/>
    <property type="evidence" value="ECO:0007669"/>
    <property type="project" value="UniProtKB-SubCell"/>
</dbReference>
<feature type="region of interest" description="Disordered" evidence="13">
    <location>
        <begin position="565"/>
        <end position="612"/>
    </location>
</feature>
<evidence type="ECO:0000256" key="2">
    <source>
        <dbReference type="ARBA" id="ARBA00004536"/>
    </source>
</evidence>
<feature type="region of interest" description="Disordered" evidence="13">
    <location>
        <begin position="349"/>
        <end position="372"/>
    </location>
</feature>
<dbReference type="InterPro" id="IPR026859">
    <property type="entry name" value="Myosin-bd"/>
</dbReference>
<proteinExistence type="inferred from homology"/>
<feature type="compositionally biased region" description="Basic and acidic residues" evidence="13">
    <location>
        <begin position="852"/>
        <end position="899"/>
    </location>
</feature>
<dbReference type="PANTHER" id="PTHR15989">
    <property type="entry name" value="VEZATIN"/>
    <property type="match status" value="1"/>
</dbReference>
<feature type="compositionally biased region" description="Basic and acidic residues" evidence="13">
    <location>
        <begin position="584"/>
        <end position="598"/>
    </location>
</feature>
<protein>
    <recommendedName>
        <fullName evidence="5">Vezatin</fullName>
    </recommendedName>
</protein>
<evidence type="ECO:0000256" key="6">
    <source>
        <dbReference type="ARBA" id="ARBA00022475"/>
    </source>
</evidence>
<evidence type="ECO:0000259" key="15">
    <source>
        <dbReference type="Pfam" id="PF12632"/>
    </source>
</evidence>
<evidence type="ECO:0000313" key="16">
    <source>
        <dbReference type="EMBL" id="KAK7102109.1"/>
    </source>
</evidence>
<keyword evidence="8" id="KW-0965">Cell junction</keyword>
<keyword evidence="12" id="KW-0539">Nucleus</keyword>
<dbReference type="AlphaFoldDB" id="A0AAN9GC34"/>
<dbReference type="Pfam" id="PF12632">
    <property type="entry name" value="Vezatin"/>
    <property type="match status" value="1"/>
</dbReference>
<feature type="region of interest" description="Disordered" evidence="13">
    <location>
        <begin position="925"/>
        <end position="951"/>
    </location>
</feature>
<comment type="subcellular location">
    <subcellularLocation>
        <location evidence="2">Cell junction</location>
        <location evidence="2">Adherens junction</location>
    </subcellularLocation>
    <subcellularLocation>
        <location evidence="3">Cell membrane</location>
        <topology evidence="3">Multi-pass membrane protein</topology>
    </subcellularLocation>
    <subcellularLocation>
        <location evidence="1">Nucleus</location>
    </subcellularLocation>
</comment>
<evidence type="ECO:0000256" key="11">
    <source>
        <dbReference type="ARBA" id="ARBA00023136"/>
    </source>
</evidence>
<comment type="caution">
    <text evidence="16">The sequence shown here is derived from an EMBL/GenBank/DDBJ whole genome shotgun (WGS) entry which is preliminary data.</text>
</comment>
<organism evidence="16 17">
    <name type="scientific">Littorina saxatilis</name>
    <dbReference type="NCBI Taxonomy" id="31220"/>
    <lineage>
        <taxon>Eukaryota</taxon>
        <taxon>Metazoa</taxon>
        <taxon>Spiralia</taxon>
        <taxon>Lophotrochozoa</taxon>
        <taxon>Mollusca</taxon>
        <taxon>Gastropoda</taxon>
        <taxon>Caenogastropoda</taxon>
        <taxon>Littorinimorpha</taxon>
        <taxon>Littorinoidea</taxon>
        <taxon>Littorinidae</taxon>
        <taxon>Littorina</taxon>
    </lineage>
</organism>
<feature type="region of interest" description="Disordered" evidence="13">
    <location>
        <begin position="708"/>
        <end position="906"/>
    </location>
</feature>
<name>A0AAN9GC34_9CAEN</name>
<feature type="compositionally biased region" description="Basic and acidic residues" evidence="13">
    <location>
        <begin position="830"/>
        <end position="843"/>
    </location>
</feature>
<accession>A0AAN9GC34</accession>
<keyword evidence="10" id="KW-0175">Coiled coil</keyword>
<gene>
    <name evidence="16" type="ORF">V1264_020381</name>
</gene>
<sequence length="951" mass="107603">MISHAKKIQRTALRLRRACRSWWTDISKKFSYFVTPFTCEDSPTEMLRHVKERTFTELSGSSLLTEEDALFLQDMMADCLDHKRRKPTFFSRKMLALLLTAFACLVISILSPWLPFGPWISTTMNTVFVLLIPLLLVQIMVLLQSRTSHTSAEAFLGEIHVMLGVATKSLDAAAKCIRFIQESELVARGFTFVGNTATSRVLNELQMSSRQRQCPKLREKLFFTSKALFTTLRQSFSQVVKICPVSVEVSGMVRYCSEIPLSQYPDMLQVDTAEEESLSKLPGMTDGFSIDIVKSMQELNRIHVSEFIRRLAVCFVQENEEPNPFSSLAPVLQRMTEDLDRLQKDLQSHLAAHRHGSRSERNQNQNHAWQAPATASQLRQAYTAVHSLELHLLAALKKVQDMNQAMEHRMEENTKPDISETEGMDQTAREEEIAESCWESWNQILMLVKSEINASTGCLDEGVKQLQKKSLTESVIPRTQTQQPAPAKKSEENIVKMSADDNPIIMDEVFEAYSEPQEYQQHGRSEFASAEEEAWHKKQKGDLKMCLNELQSIIDVRAAETRERERAALDRMKSSSSAVTDHNFPSDEHRKSKEEEKAYSNSRANPDDKHGERYAGALHEDTEDLAKDIEDRVEFWKQFDQTERTVLATEQRDDRKDDEENGNDNISRSSSLEVVGAEMIAPHQRASVSSLQESDFVFIPTPASEKTDIAPVRSQLDEEVEGMGSQQCVPVPHQPPPPSHLHTSIARDSSDLPTVEDHFAVNHETCSEEKEDRSSSLAKKDSPFEEIDEKEDRSGSLAKKDSPFEEIDEKEDRSSSLAKKDSPFEEIDEKEDRSSSLAKKDSPFEEIDESQLEDKNNSRLEEKTCMQLHGRSDSQLKEKSREGVESGSRREPEGIEEHLSLPGAPSPFAFSIASMVASRAKNLARSEDTFGDSSSEEGEDEDCRDDEVVSG</sequence>
<evidence type="ECO:0000256" key="3">
    <source>
        <dbReference type="ARBA" id="ARBA00004651"/>
    </source>
</evidence>
<feature type="region of interest" description="Disordered" evidence="13">
    <location>
        <begin position="647"/>
        <end position="671"/>
    </location>
</feature>
<evidence type="ECO:0000256" key="13">
    <source>
        <dbReference type="SAM" id="MobiDB-lite"/>
    </source>
</evidence>
<feature type="transmembrane region" description="Helical" evidence="14">
    <location>
        <begin position="94"/>
        <end position="114"/>
    </location>
</feature>
<keyword evidence="11 14" id="KW-0472">Membrane</keyword>
<evidence type="ECO:0000256" key="4">
    <source>
        <dbReference type="ARBA" id="ARBA00007245"/>
    </source>
</evidence>
<keyword evidence="7 14" id="KW-0812">Transmembrane</keyword>
<dbReference type="Proteomes" id="UP001374579">
    <property type="component" value="Unassembled WGS sequence"/>
</dbReference>
<dbReference type="PANTHER" id="PTHR15989:SF5">
    <property type="entry name" value="VEZATIN"/>
    <property type="match status" value="1"/>
</dbReference>
<keyword evidence="9 14" id="KW-1133">Transmembrane helix</keyword>
<comment type="similarity">
    <text evidence="4">Belongs to the vezatin family.</text>
</comment>
<feature type="domain" description="Myosin-binding" evidence="15">
    <location>
        <begin position="136"/>
        <end position="392"/>
    </location>
</feature>
<evidence type="ECO:0000256" key="8">
    <source>
        <dbReference type="ARBA" id="ARBA00022949"/>
    </source>
</evidence>
<evidence type="ECO:0000256" key="14">
    <source>
        <dbReference type="SAM" id="Phobius"/>
    </source>
</evidence>
<evidence type="ECO:0000256" key="5">
    <source>
        <dbReference type="ARBA" id="ARBA00018125"/>
    </source>
</evidence>
<evidence type="ECO:0000256" key="12">
    <source>
        <dbReference type="ARBA" id="ARBA00023242"/>
    </source>
</evidence>
<feature type="compositionally biased region" description="Basic and acidic residues" evidence="13">
    <location>
        <begin position="810"/>
        <end position="823"/>
    </location>
</feature>
<feature type="compositionally biased region" description="Basic and acidic residues" evidence="13">
    <location>
        <begin position="755"/>
        <end position="783"/>
    </location>
</feature>
<dbReference type="InterPro" id="IPR026858">
    <property type="entry name" value="Vezatin"/>
</dbReference>
<feature type="compositionally biased region" description="Basic and acidic residues" evidence="13">
    <location>
        <begin position="790"/>
        <end position="803"/>
    </location>
</feature>
<feature type="compositionally biased region" description="Polar residues" evidence="13">
    <location>
        <begin position="362"/>
        <end position="372"/>
    </location>
</feature>